<sequence length="930" mass="100849">MGSSSTGGPCLPNPSPGGTLLRPSPCRSPNSTLESQDSGIIATITSSSENEDRGGSTLDLGKDGSQRAAGHGGHRGDYCPYVAKDDLPGPSEAPPRSEVTIPGEPRTPPPAKRPLPQRHTHSTSSLVMPRPNSVAATSSTKLEDLSSLEDQQSAAPQRSSVKQPWNSTGGRDANARFTPFKSGDIMLKPLLFEVPAVAMDAPFQGRDWLFHRLEEVLRKSDTCEGRGAVIVGDVGFGKTAVVSRLVALSCHGGHMQQVPTQSPCTSPKSKRHISILWSRQANLSTLRSPSTPTTDPQPSETTCPGTPEAHRDEAVKRLASKVRYATHTCTHFMCAPLNAHTHLNGTHRHTHTHTQYTHTHTIHTHTHTETQTPLVEKNLGTIRSYLTFGSMCYSHGVALQVVLYMSDMLKIPEEDFILLVDGLNEAEFHKPDYGDTVASFITKIVSKFPSWLKLLVSVRTCLLEITALLPFSRLSLDDFPESSEIGGDLSDYIQHRVIVSPEIAANVTTPNGTVPDPLLLSKFNTHLASRSQGSFLYLKLTLDLFQSAHLVLKGGNYMVVPVSLAEVYLLQCRAGFEGDRAFERVLPVLNVVLASLHPLPDEQLFRALNAGGVRGEMSWEDFQQRLETLASVLVRRRDGTRMLFHPSFREWLVWRADGESTDFLCDPRSGHALLAFMFSRQESKLNRQQTMELGHHILKAHIFKGHSKRTGVSSSVLQALWVSCSTDSLSAALASLRNLYTPNVKVSRLLMLGGASVSGRSEVLGRSPVLGVHAHLGHLEMVSLLLELGAPVDGASDSDMTPLCLAAAAGHTGLVSLLCKKGAKVGHVDKSGQCALVHAGLRGHPDIIHYLLNQDWGPTEAPEGQQQHGVKSSVKGQALQQALTAACSMGQTHVAKSLLELKDDDLAVQIDAPDTLWGETGTQCTFPLSV</sequence>
<evidence type="ECO:0000256" key="6">
    <source>
        <dbReference type="SAM" id="MobiDB-lite"/>
    </source>
</evidence>
<dbReference type="PANTHER" id="PTHR24166">
    <property type="entry name" value="ROLLING PEBBLES, ISOFORM B"/>
    <property type="match status" value="1"/>
</dbReference>
<dbReference type="PaxDb" id="8022-A0A060WTW0"/>
<accession>A0A060WTW0</accession>
<reference evidence="9" key="1">
    <citation type="journal article" date="2014" name="Nat. Commun.">
        <title>The rainbow trout genome provides novel insights into evolution after whole-genome duplication in vertebrates.</title>
        <authorList>
            <person name="Berthelot C."/>
            <person name="Brunet F."/>
            <person name="Chalopin D."/>
            <person name="Juanchich A."/>
            <person name="Bernard M."/>
            <person name="Noel B."/>
            <person name="Bento P."/>
            <person name="Da Silva C."/>
            <person name="Labadie K."/>
            <person name="Alberti A."/>
            <person name="Aury J.M."/>
            <person name="Louis A."/>
            <person name="Dehais P."/>
            <person name="Bardou P."/>
            <person name="Montfort J."/>
            <person name="Klopp C."/>
            <person name="Cabau C."/>
            <person name="Gaspin C."/>
            <person name="Thorgaard G.H."/>
            <person name="Boussaha M."/>
            <person name="Quillet E."/>
            <person name="Guyomard R."/>
            <person name="Galiana D."/>
            <person name="Bobe J."/>
            <person name="Volff J.N."/>
            <person name="Genet C."/>
            <person name="Wincker P."/>
            <person name="Jaillon O."/>
            <person name="Roest Crollius H."/>
            <person name="Guiguen Y."/>
        </authorList>
    </citation>
    <scope>NUCLEOTIDE SEQUENCE [LARGE SCALE GENOMIC DNA]</scope>
</reference>
<evidence type="ECO:0000313" key="9">
    <source>
        <dbReference type="EMBL" id="CDQ70477.1"/>
    </source>
</evidence>
<evidence type="ECO:0000256" key="2">
    <source>
        <dbReference type="ARBA" id="ARBA00022737"/>
    </source>
</evidence>
<dbReference type="AlphaFoldDB" id="A0A060WTW0"/>
<feature type="compositionally biased region" description="Polar residues" evidence="6">
    <location>
        <begin position="148"/>
        <end position="169"/>
    </location>
</feature>
<organism evidence="9 10">
    <name type="scientific">Oncorhynchus mykiss</name>
    <name type="common">Rainbow trout</name>
    <name type="synonym">Salmo gairdneri</name>
    <dbReference type="NCBI Taxonomy" id="8022"/>
    <lineage>
        <taxon>Eukaryota</taxon>
        <taxon>Metazoa</taxon>
        <taxon>Chordata</taxon>
        <taxon>Craniata</taxon>
        <taxon>Vertebrata</taxon>
        <taxon>Euteleostomi</taxon>
        <taxon>Actinopterygii</taxon>
        <taxon>Neopterygii</taxon>
        <taxon>Teleostei</taxon>
        <taxon>Protacanthopterygii</taxon>
        <taxon>Salmoniformes</taxon>
        <taxon>Salmonidae</taxon>
        <taxon>Salmoninae</taxon>
        <taxon>Oncorhynchus</taxon>
    </lineage>
</organism>
<evidence type="ECO:0000256" key="3">
    <source>
        <dbReference type="ARBA" id="ARBA00022803"/>
    </source>
</evidence>
<dbReference type="Proteomes" id="UP000193380">
    <property type="component" value="Unassembled WGS sequence"/>
</dbReference>
<keyword evidence="2" id="KW-0677">Repeat</keyword>
<evidence type="ECO:0000313" key="10">
    <source>
        <dbReference type="Proteomes" id="UP000193380"/>
    </source>
</evidence>
<dbReference type="InterPro" id="IPR058056">
    <property type="entry name" value="WH_TANC1/2"/>
</dbReference>
<dbReference type="EMBL" id="FR904718">
    <property type="protein sequence ID" value="CDQ70477.1"/>
    <property type="molecule type" value="Genomic_DNA"/>
</dbReference>
<dbReference type="PROSITE" id="PS50088">
    <property type="entry name" value="ANK_REPEAT"/>
    <property type="match status" value="1"/>
</dbReference>
<proteinExistence type="predicted"/>
<feature type="repeat" description="ANK" evidence="5">
    <location>
        <begin position="798"/>
        <end position="830"/>
    </location>
</feature>
<reference evidence="9" key="2">
    <citation type="submission" date="2014-03" db="EMBL/GenBank/DDBJ databases">
        <authorList>
            <person name="Genoscope - CEA"/>
        </authorList>
    </citation>
    <scope>NUCLEOTIDE SEQUENCE</scope>
</reference>
<dbReference type="Pfam" id="PF25520">
    <property type="entry name" value="AAA_lid_TANC1"/>
    <property type="match status" value="1"/>
</dbReference>
<keyword evidence="1" id="KW-0597">Phosphoprotein</keyword>
<dbReference type="InterPro" id="IPR050889">
    <property type="entry name" value="Dendritic_Spine_Reg/Scaffold"/>
</dbReference>
<dbReference type="SUPFAM" id="SSF48403">
    <property type="entry name" value="Ankyrin repeat"/>
    <property type="match status" value="1"/>
</dbReference>
<evidence type="ECO:0000259" key="7">
    <source>
        <dbReference type="Pfam" id="PF25520"/>
    </source>
</evidence>
<feature type="compositionally biased region" description="Polar residues" evidence="6">
    <location>
        <begin position="27"/>
        <end position="48"/>
    </location>
</feature>
<dbReference type="InterPro" id="IPR002110">
    <property type="entry name" value="Ankyrin_rpt"/>
</dbReference>
<evidence type="ECO:0000256" key="1">
    <source>
        <dbReference type="ARBA" id="ARBA00022553"/>
    </source>
</evidence>
<dbReference type="Gene3D" id="1.25.40.20">
    <property type="entry name" value="Ankyrin repeat-containing domain"/>
    <property type="match status" value="1"/>
</dbReference>
<evidence type="ECO:0000259" key="8">
    <source>
        <dbReference type="Pfam" id="PF25521"/>
    </source>
</evidence>
<gene>
    <name evidence="9" type="ORF">GSONMT00030322001</name>
</gene>
<feature type="compositionally biased region" description="Basic and acidic residues" evidence="6">
    <location>
        <begin position="50"/>
        <end position="65"/>
    </location>
</feature>
<dbReference type="InterPro" id="IPR058018">
    <property type="entry name" value="AAA_lid_TANC1/2"/>
</dbReference>
<feature type="region of interest" description="Disordered" evidence="6">
    <location>
        <begin position="284"/>
        <end position="310"/>
    </location>
</feature>
<keyword evidence="4 5" id="KW-0040">ANK repeat</keyword>
<dbReference type="Pfam" id="PF25521">
    <property type="entry name" value="WHD_TANC1"/>
    <property type="match status" value="1"/>
</dbReference>
<keyword evidence="3" id="KW-0802">TPR repeat</keyword>
<feature type="domain" description="TANC1/2-like AAA+ ATPase lid" evidence="7">
    <location>
        <begin position="476"/>
        <end position="572"/>
    </location>
</feature>
<name>A0A060WTW0_ONCMY</name>
<protein>
    <submittedName>
        <fullName evidence="9">Uncharacterized protein</fullName>
    </submittedName>
</protein>
<dbReference type="Pfam" id="PF12796">
    <property type="entry name" value="Ank_2"/>
    <property type="match status" value="1"/>
</dbReference>
<dbReference type="STRING" id="8022.A0A060WTW0"/>
<evidence type="ECO:0000256" key="4">
    <source>
        <dbReference type="ARBA" id="ARBA00023043"/>
    </source>
</evidence>
<dbReference type="PANTHER" id="PTHR24166:SF23">
    <property type="entry name" value="PROTEIN TANC1"/>
    <property type="match status" value="1"/>
</dbReference>
<feature type="domain" description="TANC1/2-like winged helix" evidence="8">
    <location>
        <begin position="576"/>
        <end position="728"/>
    </location>
</feature>
<evidence type="ECO:0000256" key="5">
    <source>
        <dbReference type="PROSITE-ProRule" id="PRU00023"/>
    </source>
</evidence>
<feature type="region of interest" description="Disordered" evidence="6">
    <location>
        <begin position="1"/>
        <end position="172"/>
    </location>
</feature>
<dbReference type="PROSITE" id="PS50297">
    <property type="entry name" value="ANK_REP_REGION"/>
    <property type="match status" value="1"/>
</dbReference>
<dbReference type="InterPro" id="IPR036770">
    <property type="entry name" value="Ankyrin_rpt-contain_sf"/>
</dbReference>
<dbReference type="SMART" id="SM00248">
    <property type="entry name" value="ANK"/>
    <property type="match status" value="4"/>
</dbReference>
<feature type="compositionally biased region" description="Low complexity" evidence="6">
    <location>
        <begin position="284"/>
        <end position="302"/>
    </location>
</feature>